<organism evidence="2 3">
    <name type="scientific">Pseudomonas mangrovi</name>
    <dbReference type="NCBI Taxonomy" id="2161748"/>
    <lineage>
        <taxon>Bacteria</taxon>
        <taxon>Pseudomonadati</taxon>
        <taxon>Pseudomonadota</taxon>
        <taxon>Gammaproteobacteria</taxon>
        <taxon>Pseudomonadales</taxon>
        <taxon>Pseudomonadaceae</taxon>
        <taxon>Pseudomonas</taxon>
    </lineage>
</organism>
<gene>
    <name evidence="2" type="ORF">DBO85_00235</name>
</gene>
<protein>
    <submittedName>
        <fullName evidence="2">ABC transporter permease</fullName>
    </submittedName>
</protein>
<accession>A0A2T5PEF4</accession>
<feature type="transmembrane region" description="Helical" evidence="1">
    <location>
        <begin position="64"/>
        <end position="83"/>
    </location>
</feature>
<keyword evidence="3" id="KW-1185">Reference proteome</keyword>
<evidence type="ECO:0000256" key="1">
    <source>
        <dbReference type="SAM" id="Phobius"/>
    </source>
</evidence>
<keyword evidence="1" id="KW-0812">Transmembrane</keyword>
<reference evidence="2 3" key="1">
    <citation type="submission" date="2018-04" db="EMBL/GenBank/DDBJ databases">
        <title>Pseudomonas sp. nov., isolated from mangrove soil.</title>
        <authorList>
            <person name="Chen C."/>
        </authorList>
    </citation>
    <scope>NUCLEOTIDE SEQUENCE [LARGE SCALE GENOMIC DNA]</scope>
    <source>
        <strain evidence="2 3">TC-11</strain>
    </source>
</reference>
<evidence type="ECO:0000313" key="2">
    <source>
        <dbReference type="EMBL" id="PTU76103.1"/>
    </source>
</evidence>
<feature type="transmembrane region" description="Helical" evidence="1">
    <location>
        <begin position="123"/>
        <end position="143"/>
    </location>
</feature>
<dbReference type="AlphaFoldDB" id="A0A2T5PEF4"/>
<name>A0A2T5PEF4_9PSED</name>
<feature type="transmembrane region" description="Helical" evidence="1">
    <location>
        <begin position="174"/>
        <end position="194"/>
    </location>
</feature>
<dbReference type="RefSeq" id="WP_108104109.1">
    <property type="nucleotide sequence ID" value="NZ_QASN01000002.1"/>
</dbReference>
<dbReference type="PANTHER" id="PTHR41795">
    <property type="entry name" value="EXOPOLYSACCHARIDE SYNTHESIS PROTEIN"/>
    <property type="match status" value="1"/>
</dbReference>
<feature type="transmembrane region" description="Helical" evidence="1">
    <location>
        <begin position="40"/>
        <end position="58"/>
    </location>
</feature>
<comment type="caution">
    <text evidence="2">The sequence shown here is derived from an EMBL/GenBank/DDBJ whole genome shotgun (WGS) entry which is preliminary data.</text>
</comment>
<dbReference type="PANTHER" id="PTHR41795:SF1">
    <property type="entry name" value="EXOPOLYSACCHARIDE SYNTHESIS PROTEIN"/>
    <property type="match status" value="1"/>
</dbReference>
<dbReference type="PIRSF" id="PIRSF033239">
    <property type="entry name" value="ExoD"/>
    <property type="match status" value="1"/>
</dbReference>
<keyword evidence="1" id="KW-1133">Transmembrane helix</keyword>
<sequence length="195" mass="21240">MKVDEDGNLEALLLRLRESGERRSRVSVACMLQATGERSFGPMILLLGLLVLSPLSGIPGLPTAVAVAVALITVQLLLGRRYFWLPRWFLRRKVPGKRFDQALGVLLRGARPIDRMVKPRLRWLTRGPAFYLCALLCLMIALSMPPLELIPFANSLAGAALSCLGLSLIARDGLLALFSLVCFGGALALVLHALL</sequence>
<dbReference type="InterPro" id="IPR010331">
    <property type="entry name" value="ExoD"/>
</dbReference>
<evidence type="ECO:0000313" key="3">
    <source>
        <dbReference type="Proteomes" id="UP000244064"/>
    </source>
</evidence>
<dbReference type="EMBL" id="QASN01000002">
    <property type="protein sequence ID" value="PTU76103.1"/>
    <property type="molecule type" value="Genomic_DNA"/>
</dbReference>
<dbReference type="OrthoDB" id="8635607at2"/>
<proteinExistence type="predicted"/>
<feature type="transmembrane region" description="Helical" evidence="1">
    <location>
        <begin position="149"/>
        <end position="169"/>
    </location>
</feature>
<keyword evidence="1" id="KW-0472">Membrane</keyword>
<dbReference type="Proteomes" id="UP000244064">
    <property type="component" value="Unassembled WGS sequence"/>
</dbReference>
<dbReference type="Pfam" id="PF06055">
    <property type="entry name" value="ExoD"/>
    <property type="match status" value="1"/>
</dbReference>